<organism evidence="1 2">
    <name type="scientific">Gossypium trilobum</name>
    <dbReference type="NCBI Taxonomy" id="34281"/>
    <lineage>
        <taxon>Eukaryota</taxon>
        <taxon>Viridiplantae</taxon>
        <taxon>Streptophyta</taxon>
        <taxon>Embryophyta</taxon>
        <taxon>Tracheophyta</taxon>
        <taxon>Spermatophyta</taxon>
        <taxon>Magnoliopsida</taxon>
        <taxon>eudicotyledons</taxon>
        <taxon>Gunneridae</taxon>
        <taxon>Pentapetalae</taxon>
        <taxon>rosids</taxon>
        <taxon>malvids</taxon>
        <taxon>Malvales</taxon>
        <taxon>Malvaceae</taxon>
        <taxon>Malvoideae</taxon>
        <taxon>Gossypium</taxon>
    </lineage>
</organism>
<accession>A0A7J9D8K0</accession>
<dbReference type="EMBL" id="JABEZW010000001">
    <property type="protein sequence ID" value="MBA0757056.1"/>
    <property type="molecule type" value="Genomic_DNA"/>
</dbReference>
<evidence type="ECO:0000313" key="2">
    <source>
        <dbReference type="Proteomes" id="UP000593568"/>
    </source>
</evidence>
<feature type="non-terminal residue" evidence="1">
    <location>
        <position position="73"/>
    </location>
</feature>
<name>A0A7J9D8K0_9ROSI</name>
<comment type="caution">
    <text evidence="1">The sequence shown here is derived from an EMBL/GenBank/DDBJ whole genome shotgun (WGS) entry which is preliminary data.</text>
</comment>
<dbReference type="Proteomes" id="UP000593568">
    <property type="component" value="Unassembled WGS sequence"/>
</dbReference>
<protein>
    <submittedName>
        <fullName evidence="1">Uncharacterized protein</fullName>
    </submittedName>
</protein>
<sequence length="73" mass="8372">MQASTGTSLTSDSDDLALTNFNQEIKCRNQSLRISTNYFSQPLFKATEQTLISKGDDELVLKDWHIYCKRHMS</sequence>
<gene>
    <name evidence="1" type="ORF">Gotri_020176</name>
</gene>
<keyword evidence="2" id="KW-1185">Reference proteome</keyword>
<evidence type="ECO:0000313" key="1">
    <source>
        <dbReference type="EMBL" id="MBA0757056.1"/>
    </source>
</evidence>
<dbReference type="AlphaFoldDB" id="A0A7J9D8K0"/>
<proteinExistence type="predicted"/>
<reference evidence="1 2" key="1">
    <citation type="journal article" date="2019" name="Genome Biol. Evol.">
        <title>Insights into the evolution of the New World diploid cottons (Gossypium, subgenus Houzingenia) based on genome sequencing.</title>
        <authorList>
            <person name="Grover C.E."/>
            <person name="Arick M.A. 2nd"/>
            <person name="Thrash A."/>
            <person name="Conover J.L."/>
            <person name="Sanders W.S."/>
            <person name="Peterson D.G."/>
            <person name="Frelichowski J.E."/>
            <person name="Scheffler J.A."/>
            <person name="Scheffler B.E."/>
            <person name="Wendel J.F."/>
        </authorList>
    </citation>
    <scope>NUCLEOTIDE SEQUENCE [LARGE SCALE GENOMIC DNA]</scope>
    <source>
        <strain evidence="1">8</strain>
        <tissue evidence="1">Leaf</tissue>
    </source>
</reference>